<dbReference type="NCBIfam" id="TIGR00229">
    <property type="entry name" value="sensory_box"/>
    <property type="match status" value="1"/>
</dbReference>
<feature type="domain" description="HAMP" evidence="10">
    <location>
        <begin position="166"/>
        <end position="218"/>
    </location>
</feature>
<dbReference type="CDD" id="cd06225">
    <property type="entry name" value="HAMP"/>
    <property type="match status" value="1"/>
</dbReference>
<dbReference type="Gene3D" id="3.30.450.20">
    <property type="entry name" value="PAS domain"/>
    <property type="match status" value="1"/>
</dbReference>
<feature type="coiled-coil region" evidence="7">
    <location>
        <begin position="199"/>
        <end position="247"/>
    </location>
</feature>
<evidence type="ECO:0000256" key="7">
    <source>
        <dbReference type="SAM" id="Coils"/>
    </source>
</evidence>
<evidence type="ECO:0000259" key="10">
    <source>
        <dbReference type="PROSITE" id="PS50885"/>
    </source>
</evidence>
<dbReference type="InterPro" id="IPR035965">
    <property type="entry name" value="PAS-like_dom_sf"/>
</dbReference>
<protein>
    <recommendedName>
        <fullName evidence="3">histidine kinase</fullName>
        <ecNumber evidence="3">2.7.13.3</ecNumber>
    </recommendedName>
</protein>
<dbReference type="PANTHER" id="PTHR43065:SF47">
    <property type="match status" value="1"/>
</dbReference>
<dbReference type="PANTHER" id="PTHR43065">
    <property type="entry name" value="SENSOR HISTIDINE KINASE"/>
    <property type="match status" value="1"/>
</dbReference>
<dbReference type="Gene3D" id="3.30.565.10">
    <property type="entry name" value="Histidine kinase-like ATPase, C-terminal domain"/>
    <property type="match status" value="1"/>
</dbReference>
<dbReference type="InterPro" id="IPR003661">
    <property type="entry name" value="HisK_dim/P_dom"/>
</dbReference>
<keyword evidence="8" id="KW-1133">Transmembrane helix</keyword>
<comment type="catalytic activity">
    <reaction evidence="1">
        <text>ATP + protein L-histidine = ADP + protein N-phospho-L-histidine.</text>
        <dbReference type="EC" id="2.7.13.3"/>
    </reaction>
</comment>
<dbReference type="InterPro" id="IPR036097">
    <property type="entry name" value="HisK_dim/P_sf"/>
</dbReference>
<evidence type="ECO:0000256" key="4">
    <source>
        <dbReference type="ARBA" id="ARBA00022553"/>
    </source>
</evidence>
<keyword evidence="8" id="KW-0812">Transmembrane</keyword>
<dbReference type="SUPFAM" id="SSF158472">
    <property type="entry name" value="HAMP domain-like"/>
    <property type="match status" value="1"/>
</dbReference>
<dbReference type="GO" id="GO:0016020">
    <property type="term" value="C:membrane"/>
    <property type="evidence" value="ECO:0007669"/>
    <property type="project" value="UniProtKB-SubCell"/>
</dbReference>
<evidence type="ECO:0000256" key="3">
    <source>
        <dbReference type="ARBA" id="ARBA00012438"/>
    </source>
</evidence>
<dbReference type="EC" id="2.7.13.3" evidence="3"/>
<evidence type="ECO:0000256" key="6">
    <source>
        <dbReference type="ARBA" id="ARBA00022777"/>
    </source>
</evidence>
<dbReference type="Proteomes" id="UP000295361">
    <property type="component" value="Unassembled WGS sequence"/>
</dbReference>
<evidence type="ECO:0000313" key="12">
    <source>
        <dbReference type="Proteomes" id="UP000295361"/>
    </source>
</evidence>
<comment type="subcellular location">
    <subcellularLocation>
        <location evidence="2">Membrane</location>
    </subcellularLocation>
</comment>
<dbReference type="EMBL" id="SNXS01000005">
    <property type="protein sequence ID" value="TDP63263.1"/>
    <property type="molecule type" value="Genomic_DNA"/>
</dbReference>
<dbReference type="CDD" id="cd00082">
    <property type="entry name" value="HisKA"/>
    <property type="match status" value="1"/>
</dbReference>
<dbReference type="Gene3D" id="1.10.287.130">
    <property type="match status" value="1"/>
</dbReference>
<dbReference type="SUPFAM" id="SSF47384">
    <property type="entry name" value="Homodimeric domain of signal transducing histidine kinase"/>
    <property type="match status" value="1"/>
</dbReference>
<feature type="domain" description="Histidine kinase" evidence="9">
    <location>
        <begin position="424"/>
        <end position="655"/>
    </location>
</feature>
<dbReference type="InterPro" id="IPR000014">
    <property type="entry name" value="PAS"/>
</dbReference>
<dbReference type="SMART" id="SM00304">
    <property type="entry name" value="HAMP"/>
    <property type="match status" value="1"/>
</dbReference>
<evidence type="ECO:0000256" key="1">
    <source>
        <dbReference type="ARBA" id="ARBA00000085"/>
    </source>
</evidence>
<dbReference type="PRINTS" id="PR00344">
    <property type="entry name" value="BCTRLSENSOR"/>
</dbReference>
<dbReference type="InterPro" id="IPR003594">
    <property type="entry name" value="HATPase_dom"/>
</dbReference>
<keyword evidence="12" id="KW-1185">Reference proteome</keyword>
<evidence type="ECO:0000256" key="5">
    <source>
        <dbReference type="ARBA" id="ARBA00022679"/>
    </source>
</evidence>
<dbReference type="InterPro" id="IPR003660">
    <property type="entry name" value="HAMP_dom"/>
</dbReference>
<dbReference type="PROSITE" id="PS50885">
    <property type="entry name" value="HAMP"/>
    <property type="match status" value="1"/>
</dbReference>
<dbReference type="InParanoid" id="A0A4R6QK30"/>
<feature type="transmembrane region" description="Helical" evidence="8">
    <location>
        <begin position="145"/>
        <end position="164"/>
    </location>
</feature>
<dbReference type="SUPFAM" id="SSF55874">
    <property type="entry name" value="ATPase domain of HSP90 chaperone/DNA topoisomerase II/histidine kinase"/>
    <property type="match status" value="1"/>
</dbReference>
<comment type="caution">
    <text evidence="11">The sequence shown here is derived from an EMBL/GenBank/DDBJ whole genome shotgun (WGS) entry which is preliminary data.</text>
</comment>
<dbReference type="InterPro" id="IPR004358">
    <property type="entry name" value="Sig_transdc_His_kin-like_C"/>
</dbReference>
<dbReference type="InterPro" id="IPR036890">
    <property type="entry name" value="HATPase_C_sf"/>
</dbReference>
<dbReference type="SUPFAM" id="SSF55785">
    <property type="entry name" value="PYP-like sensor domain (PAS domain)"/>
    <property type="match status" value="1"/>
</dbReference>
<sequence length="667" mass="74487">MGKLSLRQILILGVALGILLPVLLLGRFLLVDRYEREVNLRVRVPMSQYTDMLSRALVVPLWNVDKEVASRFVQAVMRNPEVVRVTVEDESRNRFVHSEVLDRRSGTVLKDERPIILENRAIGLVTVELSTERVDQELRTDLLKLGAALLGQVGISFLLILLLFERRIMRPVLALRRATERLANGELREPVAWEREDEIGKLAQSLELMRQELARLIADRDVKNAELQQELNDRLRAEQALRSTEAKFTAIFQASPVAMKVLRKEQGYAVVDVNEAWERQFTATRAQVLSPEHRGRGLALWQDPADQQAVLDIIEHNGEVRGYEAWLHCGQHKRAILCDISGQLVDLGRETLIILVLEDITQKRHNEQEVLKLNTRLEQRVQERTQALETANKDLTAALENLQLAQSELIRTEKMAALGSLVAGIAHELNTPIGNAVMIASTLQHHGKELAEGAEKGLRRSVLDNFISNTRTGTDILMKNLSRASELVASFKQVAVDQTSVNRRMFALDETVAEIVLTMGPTIRRYGHQVLCQIPPKIIMDSYPGPLGQVLSNLINNAFIHAFDAKFKGTVTISARVTTPNVVELEVRDNGRGIAAEHLERIFDPFFTTKLGQGGSGLGLNIVYNLVTDVLGGSITVKSQPGEGCSFYLKLPQVVPVQAAPAELEQA</sequence>
<feature type="coiled-coil region" evidence="7">
    <location>
        <begin position="374"/>
        <end position="412"/>
    </location>
</feature>
<keyword evidence="6" id="KW-0418">Kinase</keyword>
<dbReference type="Gene3D" id="6.10.340.10">
    <property type="match status" value="1"/>
</dbReference>
<dbReference type="Pfam" id="PF02518">
    <property type="entry name" value="HATPase_c"/>
    <property type="match status" value="1"/>
</dbReference>
<feature type="transmembrane region" description="Helical" evidence="8">
    <location>
        <begin position="9"/>
        <end position="30"/>
    </location>
</feature>
<dbReference type="SMART" id="SM00387">
    <property type="entry name" value="HATPase_c"/>
    <property type="match status" value="1"/>
</dbReference>
<evidence type="ECO:0000313" key="11">
    <source>
        <dbReference type="EMBL" id="TDP63263.1"/>
    </source>
</evidence>
<evidence type="ECO:0000256" key="8">
    <source>
        <dbReference type="SAM" id="Phobius"/>
    </source>
</evidence>
<keyword evidence="5" id="KW-0808">Transferase</keyword>
<keyword evidence="8" id="KW-0472">Membrane</keyword>
<proteinExistence type="predicted"/>
<accession>A0A4R6QK30</accession>
<gene>
    <name evidence="11" type="ORF">DES47_105267</name>
</gene>
<evidence type="ECO:0000256" key="2">
    <source>
        <dbReference type="ARBA" id="ARBA00004370"/>
    </source>
</evidence>
<keyword evidence="4" id="KW-0597">Phosphoprotein</keyword>
<keyword evidence="7" id="KW-0175">Coiled coil</keyword>
<dbReference type="InterPro" id="IPR005467">
    <property type="entry name" value="His_kinase_dom"/>
</dbReference>
<evidence type="ECO:0000259" key="9">
    <source>
        <dbReference type="PROSITE" id="PS50109"/>
    </source>
</evidence>
<dbReference type="PROSITE" id="PS50109">
    <property type="entry name" value="HIS_KIN"/>
    <property type="match status" value="1"/>
</dbReference>
<organism evidence="11 12">
    <name type="scientific">Roseateles toxinivorans</name>
    <dbReference type="NCBI Taxonomy" id="270368"/>
    <lineage>
        <taxon>Bacteria</taxon>
        <taxon>Pseudomonadati</taxon>
        <taxon>Pseudomonadota</taxon>
        <taxon>Betaproteobacteria</taxon>
        <taxon>Burkholderiales</taxon>
        <taxon>Sphaerotilaceae</taxon>
        <taxon>Roseateles</taxon>
    </lineage>
</organism>
<dbReference type="Pfam" id="PF00672">
    <property type="entry name" value="HAMP"/>
    <property type="match status" value="1"/>
</dbReference>
<reference evidence="11 12" key="1">
    <citation type="submission" date="2019-03" db="EMBL/GenBank/DDBJ databases">
        <title>Genomic Encyclopedia of Type Strains, Phase IV (KMG-IV): sequencing the most valuable type-strain genomes for metagenomic binning, comparative biology and taxonomic classification.</title>
        <authorList>
            <person name="Goeker M."/>
        </authorList>
    </citation>
    <scope>NUCLEOTIDE SEQUENCE [LARGE SCALE GENOMIC DNA]</scope>
    <source>
        <strain evidence="11 12">DSM 16998</strain>
    </source>
</reference>
<dbReference type="GO" id="GO:0000155">
    <property type="term" value="F:phosphorelay sensor kinase activity"/>
    <property type="evidence" value="ECO:0007669"/>
    <property type="project" value="InterPro"/>
</dbReference>
<name>A0A4R6QK30_9BURK</name>
<dbReference type="AlphaFoldDB" id="A0A4R6QK30"/>